<feature type="compositionally biased region" description="Basic and acidic residues" evidence="1">
    <location>
        <begin position="345"/>
        <end position="355"/>
    </location>
</feature>
<dbReference type="GeneID" id="13397824"/>
<keyword evidence="3" id="KW-1185">Reference proteome</keyword>
<evidence type="ECO:0000313" key="2">
    <source>
        <dbReference type="EMBL" id="EGP86060.1"/>
    </source>
</evidence>
<dbReference type="Proteomes" id="UP000008062">
    <property type="component" value="Chromosome 7"/>
</dbReference>
<gene>
    <name evidence="2" type="ORF">MYCGRDRAFT_94579</name>
</gene>
<feature type="region of interest" description="Disordered" evidence="1">
    <location>
        <begin position="301"/>
        <end position="368"/>
    </location>
</feature>
<proteinExistence type="predicted"/>
<dbReference type="EMBL" id="CM001202">
    <property type="protein sequence ID" value="EGP86060.1"/>
    <property type="molecule type" value="Genomic_DNA"/>
</dbReference>
<dbReference type="STRING" id="336722.F9XG54"/>
<evidence type="ECO:0000256" key="1">
    <source>
        <dbReference type="SAM" id="MobiDB-lite"/>
    </source>
</evidence>
<reference evidence="2 3" key="1">
    <citation type="journal article" date="2011" name="PLoS Genet.">
        <title>Finished genome of the fungal wheat pathogen Mycosphaerella graminicola reveals dispensome structure, chromosome plasticity, and stealth pathogenesis.</title>
        <authorList>
            <person name="Goodwin S.B."/>
            <person name="Ben M'barek S."/>
            <person name="Dhillon B."/>
            <person name="Wittenberg A.H.J."/>
            <person name="Crane C.F."/>
            <person name="Hane J.K."/>
            <person name="Foster A.J."/>
            <person name="Van der Lee T.A.J."/>
            <person name="Grimwood J."/>
            <person name="Aerts A."/>
            <person name="Antoniw J."/>
            <person name="Bailey A."/>
            <person name="Bluhm B."/>
            <person name="Bowler J."/>
            <person name="Bristow J."/>
            <person name="van der Burgt A."/>
            <person name="Canto-Canche B."/>
            <person name="Churchill A.C.L."/>
            <person name="Conde-Ferraez L."/>
            <person name="Cools H.J."/>
            <person name="Coutinho P.M."/>
            <person name="Csukai M."/>
            <person name="Dehal P."/>
            <person name="De Wit P."/>
            <person name="Donzelli B."/>
            <person name="van de Geest H.C."/>
            <person name="van Ham R.C.H.J."/>
            <person name="Hammond-Kosack K.E."/>
            <person name="Henrissat B."/>
            <person name="Kilian A."/>
            <person name="Kobayashi A.K."/>
            <person name="Koopmann E."/>
            <person name="Kourmpetis Y."/>
            <person name="Kuzniar A."/>
            <person name="Lindquist E."/>
            <person name="Lombard V."/>
            <person name="Maliepaard C."/>
            <person name="Martins N."/>
            <person name="Mehrabi R."/>
            <person name="Nap J.P.H."/>
            <person name="Ponomarenko A."/>
            <person name="Rudd J.J."/>
            <person name="Salamov A."/>
            <person name="Schmutz J."/>
            <person name="Schouten H.J."/>
            <person name="Shapiro H."/>
            <person name="Stergiopoulos I."/>
            <person name="Torriani S.F.F."/>
            <person name="Tu H."/>
            <person name="de Vries R.P."/>
            <person name="Waalwijk C."/>
            <person name="Ware S.B."/>
            <person name="Wiebenga A."/>
            <person name="Zwiers L.-H."/>
            <person name="Oliver R.P."/>
            <person name="Grigoriev I.V."/>
            <person name="Kema G.H.J."/>
        </authorList>
    </citation>
    <scope>NUCLEOTIDE SEQUENCE [LARGE SCALE GENOMIC DNA]</scope>
    <source>
        <strain evidence="3">CBS 115943 / IPO323</strain>
    </source>
</reference>
<dbReference type="OrthoDB" id="10500591at2759"/>
<evidence type="ECO:0000313" key="3">
    <source>
        <dbReference type="Proteomes" id="UP000008062"/>
    </source>
</evidence>
<dbReference type="InParanoid" id="F9XG54"/>
<organism evidence="2 3">
    <name type="scientific">Zymoseptoria tritici (strain CBS 115943 / IPO323)</name>
    <name type="common">Speckled leaf blotch fungus</name>
    <name type="synonym">Septoria tritici</name>
    <dbReference type="NCBI Taxonomy" id="336722"/>
    <lineage>
        <taxon>Eukaryota</taxon>
        <taxon>Fungi</taxon>
        <taxon>Dikarya</taxon>
        <taxon>Ascomycota</taxon>
        <taxon>Pezizomycotina</taxon>
        <taxon>Dothideomycetes</taxon>
        <taxon>Dothideomycetidae</taxon>
        <taxon>Mycosphaerellales</taxon>
        <taxon>Mycosphaerellaceae</taxon>
        <taxon>Zymoseptoria</taxon>
    </lineage>
</organism>
<sequence>MTARRYMIIRSLPRLKHLTLGVTYDFFEALEPRFSWTCAYEKKDLNKVLKGFAWIKDIAGLLTFRVAAARLKTNFARSGIRLLVSGVLYATIPTASERIRIIFALPDITQPPPSISPVLSNFASLPLVISSVSRNIASTLPDVIHLQSNVTTLQLCVVAFVLPSISDEQSDIVSAWSDFTSLLSSIPSLFTLGRPHITRSQSNITCPYHPVGIPEHSSMRLELTKVLSNITWLLRRFAIALSDIVQGFLGWLEKTKKPKTEATDAAKKICERNRSTAGSASRGLDTDVPFLDIAQTQRNFVEGSPLSKKMEPKTPNGGRKRRIDSSDIIDDDVTSKKRRITKGKGITDQDSRSHITADSSPPEQIKQGDATVRKVGAGKEESWLTLARAASLQLCPPNPHFIQPQDTLCTRSGKHPSQNNMPTNLDIEKCLRRTVLRLWDDWDPEAKFDIDIVREEAEKTLGVGKGYFIDDLFWNVKSKTIILAAADVLWCSSEKSPPQSADCFLLGLPLEIQNMTFKMAFVTSHTILRTISIVGWAESQAESTEDDIRDEYGQCELETFPRIGSFPPLQVEKFLVSKAFSETAAKAYVQDQWIDLSSSRVFSGRTIAEQPRSILCRWATKIHISASWSVHANVLSSEHFRSLKWLKVKVHPSYFRSRHDVFEEDPDEDAFQRGEALDVILSDAQILWCDVAHDLGGIRGLNSIKLLTATDEELTAFVSTKLGKLYVDMTLESLTPAETKTWQSNLERLEELVKAQVTQPNTVAVAKLRSREDPDDWEYHCFGREMTVERYINSARRSWA</sequence>
<name>F9XG54_ZYMTI</name>
<protein>
    <submittedName>
        <fullName evidence="2">Uncharacterized protein</fullName>
    </submittedName>
</protein>
<accession>F9XG54</accession>
<dbReference type="RefSeq" id="XP_003851084.1">
    <property type="nucleotide sequence ID" value="XM_003851036.1"/>
</dbReference>
<dbReference type="HOGENOM" id="CLU_351681_0_0_1"/>
<dbReference type="AlphaFoldDB" id="F9XG54"/>
<dbReference type="KEGG" id="ztr:MYCGRDRAFT_94579"/>